<evidence type="ECO:0000259" key="1">
    <source>
        <dbReference type="Pfam" id="PF17989"/>
    </source>
</evidence>
<evidence type="ECO:0000313" key="3">
    <source>
        <dbReference type="EMBL" id="SHH68893.1"/>
    </source>
</evidence>
<dbReference type="Gene3D" id="3.30.420.40">
    <property type="match status" value="1"/>
</dbReference>
<evidence type="ECO:0000259" key="2">
    <source>
        <dbReference type="Pfam" id="PF21522"/>
    </source>
</evidence>
<dbReference type="InterPro" id="IPR049067">
    <property type="entry name" value="MreB-like_C"/>
</dbReference>
<keyword evidence="4" id="KW-1185">Reference proteome</keyword>
<dbReference type="RefSeq" id="WP_073196922.1">
    <property type="nucleotide sequence ID" value="NZ_FQXO01000046.1"/>
</dbReference>
<dbReference type="AlphaFoldDB" id="A0A1M5V1S3"/>
<protein>
    <submittedName>
        <fullName evidence="3">Plasmid segregation protein ParM</fullName>
    </submittedName>
</protein>
<dbReference type="Pfam" id="PF17989">
    <property type="entry name" value="ALP_N"/>
    <property type="match status" value="1"/>
</dbReference>
<evidence type="ECO:0000313" key="4">
    <source>
        <dbReference type="Proteomes" id="UP000183967"/>
    </source>
</evidence>
<dbReference type="InterPro" id="IPR040607">
    <property type="entry name" value="ALP_N"/>
</dbReference>
<feature type="domain" description="Actin-like protein N-terminal" evidence="1">
    <location>
        <begin position="7"/>
        <end position="144"/>
    </location>
</feature>
<dbReference type="Pfam" id="PF21522">
    <property type="entry name" value="MreB-like_C"/>
    <property type="match status" value="1"/>
</dbReference>
<name>A0A1M5V1S3_9FIRM</name>
<accession>A0A1M5V1S3</accession>
<dbReference type="InterPro" id="IPR043129">
    <property type="entry name" value="ATPase_NBD"/>
</dbReference>
<dbReference type="Proteomes" id="UP000183967">
    <property type="component" value="Unassembled WGS sequence"/>
</dbReference>
<sequence>MKHLICVDNGNKCHKALGRNEESNICYSTGYIESEFEPISKENLLIYNGKFYSIGTGRFSTIFNKAQDERSFILTLPAVGNYLGEQYTSDTTNIILAVGLPIATFGKLKEEFRRYFLRDNINFCWNGKEYKVNIKDCLVFPQGYSAFLTIYNDFKDIQVLCCDIGGYTVDIFNVNKGGKLDIASAISLNRGVIKLFRNIQQELIKQDIRITEEQIEEVLKGSNPVMLDETIVSLINSKAKQYTENLIDELREFGYETRINPIIFVGGGAMLLKRFIEQSNKVGYVEFLDQYANCRGYQLLARKALSMKGE</sequence>
<feature type="domain" description="Actin homologue MreB-like C-terminal" evidence="2">
    <location>
        <begin position="162"/>
        <end position="276"/>
    </location>
</feature>
<organism evidence="3 4">
    <name type="scientific">Caloranaerobacter azorensis DSM 13643</name>
    <dbReference type="NCBI Taxonomy" id="1121264"/>
    <lineage>
        <taxon>Bacteria</taxon>
        <taxon>Bacillati</taxon>
        <taxon>Bacillota</taxon>
        <taxon>Tissierellia</taxon>
        <taxon>Tissierellales</taxon>
        <taxon>Thermohalobacteraceae</taxon>
        <taxon>Caloranaerobacter</taxon>
    </lineage>
</organism>
<proteinExistence type="predicted"/>
<dbReference type="EMBL" id="FQXO01000046">
    <property type="protein sequence ID" value="SHH68893.1"/>
    <property type="molecule type" value="Genomic_DNA"/>
</dbReference>
<gene>
    <name evidence="3" type="ORF">SAMN02745135_01683</name>
</gene>
<reference evidence="4" key="1">
    <citation type="submission" date="2016-11" db="EMBL/GenBank/DDBJ databases">
        <authorList>
            <person name="Varghese N."/>
            <person name="Submissions S."/>
        </authorList>
    </citation>
    <scope>NUCLEOTIDE SEQUENCE [LARGE SCALE GENOMIC DNA]</scope>
    <source>
        <strain evidence="4">DSM 13643</strain>
    </source>
</reference>
<dbReference type="OrthoDB" id="1883643at2"/>
<dbReference type="SUPFAM" id="SSF53067">
    <property type="entry name" value="Actin-like ATPase domain"/>
    <property type="match status" value="2"/>
</dbReference>